<feature type="domain" description="Metallo-beta-lactamase" evidence="1">
    <location>
        <begin position="31"/>
        <end position="176"/>
    </location>
</feature>
<evidence type="ECO:0000313" key="3">
    <source>
        <dbReference type="Proteomes" id="UP000008136"/>
    </source>
</evidence>
<dbReference type="GeneID" id="10394568"/>
<dbReference type="eggNOG" id="arCOG00503">
    <property type="taxonomic scope" value="Archaea"/>
</dbReference>
<dbReference type="Pfam" id="PF00753">
    <property type="entry name" value="Lactamase_B"/>
    <property type="match status" value="1"/>
</dbReference>
<sequence length="261" mass="28900">MVRIHILADNKVVQLRPKGLLAEWGFSAAVDGRVLFDAGQKTAAYNNAILLGLKPEFDCIVLSHGHYDHTGGLINFLRSKPKLFMHPDAWLRRFHEGVHIGMPWCREEIENLAEVIEHREPVEVSKGIYALGEIPRKHRDVGIGKVLRDGRLTDDSVPDDQSLAIKTERGVVLLLGCCHAGLRNTVEYAEEVCGDEVRFVIGGTHLVALKDAEVVEVAEWLKKKVEFVAPCHCTGFRGEAILASKLGEKFKLIGAGSVIEI</sequence>
<dbReference type="InterPro" id="IPR041712">
    <property type="entry name" value="DHPS-like_MBL-fold"/>
</dbReference>
<keyword evidence="3" id="KW-1185">Reference proteome</keyword>
<dbReference type="KEGG" id="ave:Arcve_1444"/>
<reference evidence="2 3" key="1">
    <citation type="submission" date="2011-03" db="EMBL/GenBank/DDBJ databases">
        <title>The complete genome of Archaeoglobus veneficus SNP6.</title>
        <authorList>
            <consortium name="US DOE Joint Genome Institute (JGI-PGF)"/>
            <person name="Lucas S."/>
            <person name="Copeland A."/>
            <person name="Lapidus A."/>
            <person name="Bruce D."/>
            <person name="Goodwin L."/>
            <person name="Pitluck S."/>
            <person name="Kyrpides N."/>
            <person name="Mavromatis K."/>
            <person name="Pagani I."/>
            <person name="Ivanova N."/>
            <person name="Mikhailova N."/>
            <person name="Lu M."/>
            <person name="Detter J.C."/>
            <person name="Tapia R."/>
            <person name="Han C."/>
            <person name="Land M."/>
            <person name="Hauser L."/>
            <person name="Markowitz V."/>
            <person name="Cheng J.-F."/>
            <person name="Hugenholtz P."/>
            <person name="Woyke T."/>
            <person name="Wu D."/>
            <person name="Spring S."/>
            <person name="Brambilla E."/>
            <person name="Klenk H.-P."/>
            <person name="Eisen J.A."/>
        </authorList>
    </citation>
    <scope>NUCLEOTIDE SEQUENCE [LARGE SCALE GENOMIC DNA]</scope>
    <source>
        <strain evidence="3">SNP6</strain>
    </source>
</reference>
<dbReference type="SUPFAM" id="SSF56281">
    <property type="entry name" value="Metallo-hydrolase/oxidoreductase"/>
    <property type="match status" value="1"/>
</dbReference>
<dbReference type="EMBL" id="CP002588">
    <property type="protein sequence ID" value="AEA47447.1"/>
    <property type="molecule type" value="Genomic_DNA"/>
</dbReference>
<dbReference type="OrthoDB" id="7773at2157"/>
<dbReference type="GO" id="GO:0016740">
    <property type="term" value="F:transferase activity"/>
    <property type="evidence" value="ECO:0007669"/>
    <property type="project" value="TreeGrafter"/>
</dbReference>
<proteinExistence type="predicted"/>
<dbReference type="HOGENOM" id="CLU_036012_0_0_2"/>
<dbReference type="PANTHER" id="PTHR13754">
    <property type="entry name" value="METALLO-BETA-LACTAMASE SUPERFAMILY PROTEIN"/>
    <property type="match status" value="1"/>
</dbReference>
<dbReference type="InterPro" id="IPR052926">
    <property type="entry name" value="Metallo-beta-lactamase_dom"/>
</dbReference>
<evidence type="ECO:0000259" key="1">
    <source>
        <dbReference type="Pfam" id="PF00753"/>
    </source>
</evidence>
<evidence type="ECO:0000313" key="2">
    <source>
        <dbReference type="EMBL" id="AEA47447.1"/>
    </source>
</evidence>
<dbReference type="Proteomes" id="UP000008136">
    <property type="component" value="Chromosome"/>
</dbReference>
<protein>
    <submittedName>
        <fullName evidence="2">Beta-lactamase domain protein</fullName>
    </submittedName>
</protein>
<accession>F2KNX0</accession>
<gene>
    <name evidence="2" type="ordered locus">Arcve_1444</name>
</gene>
<dbReference type="InterPro" id="IPR001279">
    <property type="entry name" value="Metallo-B-lactamas"/>
</dbReference>
<dbReference type="Gene3D" id="3.60.15.10">
    <property type="entry name" value="Ribonuclease Z/Hydroxyacylglutathione hydrolase-like"/>
    <property type="match status" value="1"/>
</dbReference>
<name>F2KNX0_ARCVS</name>
<organism evidence="2 3">
    <name type="scientific">Archaeoglobus veneficus (strain DSM 11195 / SNP6)</name>
    <dbReference type="NCBI Taxonomy" id="693661"/>
    <lineage>
        <taxon>Archaea</taxon>
        <taxon>Methanobacteriati</taxon>
        <taxon>Methanobacteriota</taxon>
        <taxon>Archaeoglobi</taxon>
        <taxon>Archaeoglobales</taxon>
        <taxon>Archaeoglobaceae</taxon>
        <taxon>Archaeoglobus</taxon>
    </lineage>
</organism>
<dbReference type="CDD" id="cd07713">
    <property type="entry name" value="DHPS-like_MBL-fold"/>
    <property type="match status" value="1"/>
</dbReference>
<dbReference type="RefSeq" id="WP_013684108.1">
    <property type="nucleotide sequence ID" value="NC_015320.1"/>
</dbReference>
<dbReference type="PANTHER" id="PTHR13754:SF18">
    <property type="entry name" value="7,8-DIHYDROPTERIN-6-METHYL-4-(BETA-D-RIBOFURANOSYL)-AMINOBENZENE-5'-PHOSPHATE SYNTHASE"/>
    <property type="match status" value="1"/>
</dbReference>
<dbReference type="InterPro" id="IPR036866">
    <property type="entry name" value="RibonucZ/Hydroxyglut_hydro"/>
</dbReference>
<dbReference type="AlphaFoldDB" id="F2KNX0"/>
<dbReference type="STRING" id="693661.Arcve_1444"/>